<keyword evidence="10" id="KW-1185">Reference proteome</keyword>
<dbReference type="RefSeq" id="WP_073478560.1">
    <property type="nucleotide sequence ID" value="NZ_FQZU01000044.1"/>
</dbReference>
<dbReference type="GO" id="GO:0005737">
    <property type="term" value="C:cytoplasm"/>
    <property type="evidence" value="ECO:0007669"/>
    <property type="project" value="TreeGrafter"/>
</dbReference>
<evidence type="ECO:0000256" key="3">
    <source>
        <dbReference type="ARBA" id="ARBA00023186"/>
    </source>
</evidence>
<keyword evidence="3" id="KW-0143">Chaperone</keyword>
<name>A0A1M6XPP3_9BACT</name>
<dbReference type="InterPro" id="IPR003495">
    <property type="entry name" value="CobW/HypB/UreG_nucleotide-bd"/>
</dbReference>
<protein>
    <submittedName>
        <fullName evidence="9">GTPase, G3E family</fullName>
    </submittedName>
</protein>
<dbReference type="AlphaFoldDB" id="A0A1M6XPP3"/>
<evidence type="ECO:0000259" key="8">
    <source>
        <dbReference type="Pfam" id="PF07683"/>
    </source>
</evidence>
<evidence type="ECO:0000313" key="10">
    <source>
        <dbReference type="Proteomes" id="UP000183994"/>
    </source>
</evidence>
<dbReference type="Pfam" id="PF07683">
    <property type="entry name" value="CobW_C"/>
    <property type="match status" value="1"/>
</dbReference>
<dbReference type="Gene3D" id="3.40.50.300">
    <property type="entry name" value="P-loop containing nucleotide triphosphate hydrolases"/>
    <property type="match status" value="1"/>
</dbReference>
<dbReference type="InterPro" id="IPR036627">
    <property type="entry name" value="CobW-likC_sf"/>
</dbReference>
<proteinExistence type="inferred from homology"/>
<comment type="function">
    <text evidence="5">Zinc chaperone that directly transfers zinc cofactor to target proteins, thereby activating them. Zinc is transferred from the CXCC motif in the GTPase domain to the zinc binding site in target proteins in a process requiring GTP hydrolysis.</text>
</comment>
<dbReference type="GO" id="GO:0016787">
    <property type="term" value="F:hydrolase activity"/>
    <property type="evidence" value="ECO:0007669"/>
    <property type="project" value="UniProtKB-KW"/>
</dbReference>
<evidence type="ECO:0000256" key="5">
    <source>
        <dbReference type="ARBA" id="ARBA00045658"/>
    </source>
</evidence>
<organism evidence="9 10">
    <name type="scientific">Desulfatibacillum alkenivorans DSM 16219</name>
    <dbReference type="NCBI Taxonomy" id="1121393"/>
    <lineage>
        <taxon>Bacteria</taxon>
        <taxon>Pseudomonadati</taxon>
        <taxon>Thermodesulfobacteriota</taxon>
        <taxon>Desulfobacteria</taxon>
        <taxon>Desulfobacterales</taxon>
        <taxon>Desulfatibacillaceae</taxon>
        <taxon>Desulfatibacillum</taxon>
    </lineage>
</organism>
<dbReference type="CDD" id="cd03112">
    <property type="entry name" value="CobW-like"/>
    <property type="match status" value="1"/>
</dbReference>
<accession>A0A1M6XPP3</accession>
<dbReference type="InterPro" id="IPR051316">
    <property type="entry name" value="Zinc-reg_GTPase_activator"/>
</dbReference>
<dbReference type="Proteomes" id="UP000183994">
    <property type="component" value="Unassembled WGS sequence"/>
</dbReference>
<dbReference type="InterPro" id="IPR011629">
    <property type="entry name" value="CobW-like_C"/>
</dbReference>
<evidence type="ECO:0000259" key="7">
    <source>
        <dbReference type="Pfam" id="PF02492"/>
    </source>
</evidence>
<evidence type="ECO:0000256" key="2">
    <source>
        <dbReference type="ARBA" id="ARBA00022801"/>
    </source>
</evidence>
<dbReference type="SUPFAM" id="SSF52540">
    <property type="entry name" value="P-loop containing nucleoside triphosphate hydrolases"/>
    <property type="match status" value="1"/>
</dbReference>
<dbReference type="OrthoDB" id="9808822at2"/>
<dbReference type="EMBL" id="FQZU01000044">
    <property type="protein sequence ID" value="SHL07765.1"/>
    <property type="molecule type" value="Genomic_DNA"/>
</dbReference>
<dbReference type="InterPro" id="IPR027417">
    <property type="entry name" value="P-loop_NTPase"/>
</dbReference>
<keyword evidence="1" id="KW-0547">Nucleotide-binding</keyword>
<evidence type="ECO:0000256" key="6">
    <source>
        <dbReference type="ARBA" id="ARBA00049117"/>
    </source>
</evidence>
<dbReference type="Pfam" id="PF02492">
    <property type="entry name" value="cobW"/>
    <property type="match status" value="1"/>
</dbReference>
<dbReference type="GO" id="GO:0000166">
    <property type="term" value="F:nucleotide binding"/>
    <property type="evidence" value="ECO:0007669"/>
    <property type="project" value="UniProtKB-KW"/>
</dbReference>
<dbReference type="Gene3D" id="3.30.1220.10">
    <property type="entry name" value="CobW-like, C-terminal domain"/>
    <property type="match status" value="1"/>
</dbReference>
<evidence type="ECO:0000256" key="4">
    <source>
        <dbReference type="ARBA" id="ARBA00034320"/>
    </source>
</evidence>
<comment type="similarity">
    <text evidence="4">Belongs to the SIMIBI class G3E GTPase family. ZNG1 subfamily.</text>
</comment>
<evidence type="ECO:0000256" key="1">
    <source>
        <dbReference type="ARBA" id="ARBA00022741"/>
    </source>
</evidence>
<feature type="domain" description="CobW/HypB/UreG nucleotide-binding" evidence="7">
    <location>
        <begin position="7"/>
        <end position="180"/>
    </location>
</feature>
<dbReference type="PANTHER" id="PTHR13748:SF62">
    <property type="entry name" value="COBW DOMAIN-CONTAINING PROTEIN"/>
    <property type="match status" value="1"/>
</dbReference>
<comment type="catalytic activity">
    <reaction evidence="6">
        <text>GTP + H2O = GDP + phosphate + H(+)</text>
        <dbReference type="Rhea" id="RHEA:19669"/>
        <dbReference type="ChEBI" id="CHEBI:15377"/>
        <dbReference type="ChEBI" id="CHEBI:15378"/>
        <dbReference type="ChEBI" id="CHEBI:37565"/>
        <dbReference type="ChEBI" id="CHEBI:43474"/>
        <dbReference type="ChEBI" id="CHEBI:58189"/>
    </reaction>
    <physiologicalReaction direction="left-to-right" evidence="6">
        <dbReference type="Rhea" id="RHEA:19670"/>
    </physiologicalReaction>
</comment>
<dbReference type="PANTHER" id="PTHR13748">
    <property type="entry name" value="COBW-RELATED"/>
    <property type="match status" value="1"/>
</dbReference>
<keyword evidence="2" id="KW-0378">Hydrolase</keyword>
<reference evidence="10" key="1">
    <citation type="submission" date="2016-11" db="EMBL/GenBank/DDBJ databases">
        <authorList>
            <person name="Varghese N."/>
            <person name="Submissions S."/>
        </authorList>
    </citation>
    <scope>NUCLEOTIDE SEQUENCE [LARGE SCALE GENOMIC DNA]</scope>
    <source>
        <strain evidence="10">DSM 16219</strain>
    </source>
</reference>
<feature type="domain" description="CobW C-terminal" evidence="8">
    <location>
        <begin position="229"/>
        <end position="311"/>
    </location>
</feature>
<gene>
    <name evidence="9" type="ORF">SAMN02745216_04571</name>
</gene>
<sequence>MPTKIDIISGVLGAGKTTLINRILDSVLKTDKTAIIENEFGEIGIDGCRFAESGVALREISGGCICCTLFGDFVSAARQLISQVRPDRIIVEPTGVGKLTDVLRALEAVGKVEPIEINMIVAVIDPLRYNLYSKMFGEFFTDQIQKARTIFLSRTQLAPGDAIDQTVKHLKEINPDAAVVTSSWEDLTGEEMVSLGEKPGAACISPTESILAKEAFCHHHHADEVFKVWSAVTSVRYSREQFRKAVHRLSTEARYGEIARGKGVFQTPEGGWLHYDYVPGETLFQNAEAMDTGKLVFIGKELNSSGLEELFGLAFIKGV</sequence>
<dbReference type="STRING" id="1121393.SAMN02745216_04571"/>
<evidence type="ECO:0000313" key="9">
    <source>
        <dbReference type="EMBL" id="SHL07765.1"/>
    </source>
</evidence>